<dbReference type="Proteomes" id="UP000298663">
    <property type="component" value="Unassembled WGS sequence"/>
</dbReference>
<proteinExistence type="predicted"/>
<evidence type="ECO:0000313" key="2">
    <source>
        <dbReference type="Proteomes" id="UP000298663"/>
    </source>
</evidence>
<name>A0A4U5MDF3_STECR</name>
<protein>
    <submittedName>
        <fullName evidence="1">Uncharacterized protein</fullName>
    </submittedName>
</protein>
<dbReference type="EMBL" id="AZBU02000008">
    <property type="protein sequence ID" value="TKR66863.1"/>
    <property type="molecule type" value="Genomic_DNA"/>
</dbReference>
<accession>A0A4U5MDF3</accession>
<gene>
    <name evidence="1" type="ORF">L596_023095</name>
</gene>
<reference evidence="1 2" key="1">
    <citation type="journal article" date="2015" name="Genome Biol.">
        <title>Comparative genomics of Steinernema reveals deeply conserved gene regulatory networks.</title>
        <authorList>
            <person name="Dillman A.R."/>
            <person name="Macchietto M."/>
            <person name="Porter C.F."/>
            <person name="Rogers A."/>
            <person name="Williams B."/>
            <person name="Antoshechkin I."/>
            <person name="Lee M.M."/>
            <person name="Goodwin Z."/>
            <person name="Lu X."/>
            <person name="Lewis E.E."/>
            <person name="Goodrich-Blair H."/>
            <person name="Stock S.P."/>
            <person name="Adams B.J."/>
            <person name="Sternberg P.W."/>
            <person name="Mortazavi A."/>
        </authorList>
    </citation>
    <scope>NUCLEOTIDE SEQUENCE [LARGE SCALE GENOMIC DNA]</scope>
    <source>
        <strain evidence="1 2">ALL</strain>
    </source>
</reference>
<evidence type="ECO:0000313" key="1">
    <source>
        <dbReference type="EMBL" id="TKR66863.1"/>
    </source>
</evidence>
<organism evidence="1 2">
    <name type="scientific">Steinernema carpocapsae</name>
    <name type="common">Entomopathogenic nematode</name>
    <dbReference type="NCBI Taxonomy" id="34508"/>
    <lineage>
        <taxon>Eukaryota</taxon>
        <taxon>Metazoa</taxon>
        <taxon>Ecdysozoa</taxon>
        <taxon>Nematoda</taxon>
        <taxon>Chromadorea</taxon>
        <taxon>Rhabditida</taxon>
        <taxon>Tylenchina</taxon>
        <taxon>Panagrolaimomorpha</taxon>
        <taxon>Strongyloidoidea</taxon>
        <taxon>Steinernematidae</taxon>
        <taxon>Steinernema</taxon>
    </lineage>
</organism>
<comment type="caution">
    <text evidence="1">The sequence shown here is derived from an EMBL/GenBank/DDBJ whole genome shotgun (WGS) entry which is preliminary data.</text>
</comment>
<sequence length="251" mass="29260">MNSVPFEFASNVLTLLKKKLDFPGLWNKDLRTDRKQFVTLYLDKTENDSCKYHLRCIRTGTVLSAWDRSAWNNCEIGLILNLEQSHPRLNLTSKVAQNLAKFISCSQRPIDVYLSHRYSDVPEVNVILEAVPRFSTVKISYFLWSHIYSSAIEAQRVQYLQMGLVCMTEKLFYEIWKFTGNCNFRGISLRVSHHSRVPYETVYRLFCEREKDFACRGRRANLCPGRTWFSSFSSCHTAGYRSEELSLTVYG</sequence>
<dbReference type="AlphaFoldDB" id="A0A4U5MDF3"/>
<reference evidence="1 2" key="2">
    <citation type="journal article" date="2019" name="G3 (Bethesda)">
        <title>Hybrid Assembly of the Genome of the Entomopathogenic Nematode Steinernema carpocapsae Identifies the X-Chromosome.</title>
        <authorList>
            <person name="Serra L."/>
            <person name="Macchietto M."/>
            <person name="Macias-Munoz A."/>
            <person name="McGill C.J."/>
            <person name="Rodriguez I.M."/>
            <person name="Rodriguez B."/>
            <person name="Murad R."/>
            <person name="Mortazavi A."/>
        </authorList>
    </citation>
    <scope>NUCLEOTIDE SEQUENCE [LARGE SCALE GENOMIC DNA]</scope>
    <source>
        <strain evidence="1 2">ALL</strain>
    </source>
</reference>
<keyword evidence="2" id="KW-1185">Reference proteome</keyword>